<name>A0ABQ9GKH6_9NEOP</name>
<proteinExistence type="predicted"/>
<organism evidence="1 2">
    <name type="scientific">Dryococelus australis</name>
    <dbReference type="NCBI Taxonomy" id="614101"/>
    <lineage>
        <taxon>Eukaryota</taxon>
        <taxon>Metazoa</taxon>
        <taxon>Ecdysozoa</taxon>
        <taxon>Arthropoda</taxon>
        <taxon>Hexapoda</taxon>
        <taxon>Insecta</taxon>
        <taxon>Pterygota</taxon>
        <taxon>Neoptera</taxon>
        <taxon>Polyneoptera</taxon>
        <taxon>Phasmatodea</taxon>
        <taxon>Verophasmatodea</taxon>
        <taxon>Anareolatae</taxon>
        <taxon>Phasmatidae</taxon>
        <taxon>Eurycanthinae</taxon>
        <taxon>Dryococelus</taxon>
    </lineage>
</organism>
<accession>A0ABQ9GKH6</accession>
<evidence type="ECO:0000313" key="1">
    <source>
        <dbReference type="EMBL" id="KAJ8872514.1"/>
    </source>
</evidence>
<keyword evidence="2" id="KW-1185">Reference proteome</keyword>
<sequence length="697" mass="78584">MLRGYLFRANREQLLLPADRGGLGLVDLKLKARALFEKTIIQQYTSENCEVTALHRAVRTNDHILPRHYLQALKGVKQTLTELPAGVSVTTGLLYKHHRRTVNVVPRVQLKRASLHWDTIWKDIADAELPTALRASAYSFVNDLTPTKVRRKRIFLDADDRSVTSDHRDTAIHRVTSCIYSRALWAWCRRRIARRLGVAADDIREETLCFLDLTAFPTVKRRAVVWLLMNLIDFTVSTPTPFHLREFVDRLRRASLEGPLPTQPCVNENFPATETLHRPPAIDNLSTKHSVIASDSLGAGQTPRRHLPTRTTVLCLRQQRPRRRVNMTDAGSVAWRYIYIRRRSSRSCQYIFLVSVYTETNTYVCAAEYEEFQATYFSRQHFHIGRARPEGFADSFWGKLEFKTRVFRKLKTLVHSVFDTTWRTMAQTSPSTVTAGNLCAFDIGIFVHKTIESSVQGFRKVASYREWSTPTTLHDCATWRGTRSNGHYCITLGGSSHNGATDEWKRLQNYHASSREATTEHARKKCLKAVHDKTYTDSGTGFTHRILDYSPAMTLLQAAGDLGQPCCDGTQSPYWILFKVTRIQYGDRVPSQHGCPTPLATCEVIPGDGGTVASALASGGFAAGFSRVGIVLNDTSCRRVFSGYSCFPRPCQRRSILRSHFMSCSGTTGTYGSQLGSPSLGGCCLALGPPHIRIYYY</sequence>
<dbReference type="Proteomes" id="UP001159363">
    <property type="component" value="Chromosome 10"/>
</dbReference>
<protein>
    <submittedName>
        <fullName evidence="1">Uncharacterized protein</fullName>
    </submittedName>
</protein>
<comment type="caution">
    <text evidence="1">The sequence shown here is derived from an EMBL/GenBank/DDBJ whole genome shotgun (WGS) entry which is preliminary data.</text>
</comment>
<evidence type="ECO:0000313" key="2">
    <source>
        <dbReference type="Proteomes" id="UP001159363"/>
    </source>
</evidence>
<reference evidence="1 2" key="1">
    <citation type="submission" date="2023-02" db="EMBL/GenBank/DDBJ databases">
        <title>LHISI_Scaffold_Assembly.</title>
        <authorList>
            <person name="Stuart O.P."/>
            <person name="Cleave R."/>
            <person name="Magrath M.J.L."/>
            <person name="Mikheyev A.S."/>
        </authorList>
    </citation>
    <scope>NUCLEOTIDE SEQUENCE [LARGE SCALE GENOMIC DNA]</scope>
    <source>
        <strain evidence="1">Daus_M_001</strain>
        <tissue evidence="1">Leg muscle</tissue>
    </source>
</reference>
<dbReference type="EMBL" id="JARBHB010000011">
    <property type="protein sequence ID" value="KAJ8872514.1"/>
    <property type="molecule type" value="Genomic_DNA"/>
</dbReference>
<gene>
    <name evidence="1" type="ORF">PR048_026120</name>
</gene>